<protein>
    <submittedName>
        <fullName evidence="1">Uncharacterized protein</fullName>
    </submittedName>
</protein>
<evidence type="ECO:0000313" key="2">
    <source>
        <dbReference type="Proteomes" id="UP001057498"/>
    </source>
</evidence>
<organism evidence="1 2">
    <name type="scientific">Sphaerotilus microaerophilus</name>
    <dbReference type="NCBI Taxonomy" id="2914710"/>
    <lineage>
        <taxon>Bacteria</taxon>
        <taxon>Pseudomonadati</taxon>
        <taxon>Pseudomonadota</taxon>
        <taxon>Betaproteobacteria</taxon>
        <taxon>Burkholderiales</taxon>
        <taxon>Sphaerotilaceae</taxon>
        <taxon>Sphaerotilus</taxon>
    </lineage>
</organism>
<keyword evidence="2" id="KW-1185">Reference proteome</keyword>
<gene>
    <name evidence="1" type="ORF">CATMQ487_17090</name>
</gene>
<accession>A0ABN6PI83</accession>
<evidence type="ECO:0000313" key="1">
    <source>
        <dbReference type="EMBL" id="BDI04739.1"/>
    </source>
</evidence>
<sequence length="351" mass="37273">MFDDPTSELIRSAPELSGLDPNSLPKALTKAYAEIISVRLRLRKMAEGTSNAADLLENLRPELQRLRRIAFTQEAMASVNPDGPKRRGAAFLAATAHYVTLQAQRLVSPANQSDVGLLTVGGVAQEVSATLLFLAAGASPDAAEMSREIHIPNGLMQVERRLLQDIKRLATGELDALLADSTIPETISPDGELTMAEVGASALYLMLQRCVQSIAAEVLGRPGHPPSLPELERVEALCTQPAVQFLNRLGNSSFPGPRHLASLLKAVGSELPGGSLARLPPPPGVGASLWTSGLALIAKTRPYLWENHRDAVARGYLTPGVSAAISFPTGAGKSTLSELNRTYAGSLQLAQ</sequence>
<dbReference type="EMBL" id="AP025730">
    <property type="protein sequence ID" value="BDI04739.1"/>
    <property type="molecule type" value="Genomic_DNA"/>
</dbReference>
<proteinExistence type="predicted"/>
<reference evidence="1" key="1">
    <citation type="submission" date="2022-04" db="EMBL/GenBank/DDBJ databases">
        <title>Whole genome sequence of Sphaerotilus sp. FB-5.</title>
        <authorList>
            <person name="Takeda M."/>
            <person name="Narihara S."/>
            <person name="Akimoto M."/>
            <person name="Akimoto R."/>
            <person name="Nishiyashiki S."/>
            <person name="Murakami T."/>
        </authorList>
    </citation>
    <scope>NUCLEOTIDE SEQUENCE</scope>
    <source>
        <strain evidence="1">FB-5</strain>
    </source>
</reference>
<dbReference type="Proteomes" id="UP001057498">
    <property type="component" value="Chromosome"/>
</dbReference>
<name>A0ABN6PI83_9BURK</name>
<dbReference type="RefSeq" id="WP_251972842.1">
    <property type="nucleotide sequence ID" value="NZ_AP025730.1"/>
</dbReference>